<keyword evidence="2" id="KW-1185">Reference proteome</keyword>
<evidence type="ECO:0000313" key="2">
    <source>
        <dbReference type="Proteomes" id="UP001377168"/>
    </source>
</evidence>
<accession>A0ACC6Q7E4</accession>
<name>A0ACC6Q7E4_9ACTN</name>
<proteinExistence type="predicted"/>
<protein>
    <submittedName>
        <fullName evidence="1">Uncharacterized protein</fullName>
    </submittedName>
</protein>
<organism evidence="1 2">
    <name type="scientific">Streptomyces achmelvichensis</name>
    <dbReference type="NCBI Taxonomy" id="3134111"/>
    <lineage>
        <taxon>Bacteria</taxon>
        <taxon>Bacillati</taxon>
        <taxon>Actinomycetota</taxon>
        <taxon>Actinomycetes</taxon>
        <taxon>Kitasatosporales</taxon>
        <taxon>Streptomycetaceae</taxon>
        <taxon>Streptomyces</taxon>
    </lineage>
</organism>
<evidence type="ECO:0000313" key="1">
    <source>
        <dbReference type="EMBL" id="MEJ8639510.1"/>
    </source>
</evidence>
<sequence length="367" mass="39063">MVRATARGHAHPSNVVGLQSCLGALLVHCVGQHPHHRIHTVNAGPGAMSSTAQSSAKRLVSLPHFAIPLGFAGLGGAWTVAAVTLGAPEWIDGIFYAIGAVLWLLFSTVYIGERLRNTREFRDDRESAVSGAGAAFLPVVGILLLAHFGQYMPLQAARTVCWILVAALAIVAAQLFAHWLTGQLTFKQLHPGYFLPLVAGPFIASIGLSSVHAVPAARTALGVGIFFWVIIGGVITARLITAGPLPVPVIPSLSVLLAPPATGGIATFFAYPGPIGPLQLAFFGVFIMMVLIQIALFRAYINLPFNLNFWNFTFPVSASANYGLHWLDEATFDGRRQLAWAIVCLATVIVLAIAAATVRSLLPDRRT</sequence>
<reference evidence="1" key="1">
    <citation type="submission" date="2024-03" db="EMBL/GenBank/DDBJ databases">
        <title>Novel Streptomyces species of biotechnological and ecological value are a feature of Machair soil.</title>
        <authorList>
            <person name="Prole J.R."/>
            <person name="Goodfellow M."/>
            <person name="Allenby N."/>
            <person name="Ward A.C."/>
        </authorList>
    </citation>
    <scope>NUCLEOTIDE SEQUENCE</scope>
    <source>
        <strain evidence="1">MS2.AVA.5</strain>
    </source>
</reference>
<dbReference type="Proteomes" id="UP001377168">
    <property type="component" value="Unassembled WGS sequence"/>
</dbReference>
<dbReference type="EMBL" id="JBBKAJ010000022">
    <property type="protein sequence ID" value="MEJ8639510.1"/>
    <property type="molecule type" value="Genomic_DNA"/>
</dbReference>
<comment type="caution">
    <text evidence="1">The sequence shown here is derived from an EMBL/GenBank/DDBJ whole genome shotgun (WGS) entry which is preliminary data.</text>
</comment>
<gene>
    <name evidence="1" type="ORF">WKI67_39830</name>
</gene>